<reference evidence="7" key="1">
    <citation type="submission" date="2022-06" db="EMBL/GenBank/DDBJ databases">
        <title>WGS of actinobacteria.</title>
        <authorList>
            <person name="Thawai C."/>
        </authorList>
    </citation>
    <scope>NUCLEOTIDE SEQUENCE</scope>
    <source>
        <strain evidence="7">DSM 42010</strain>
    </source>
</reference>
<sequence>MKLEADSLGHARSLLFVPGDRADLFDRAVRSGADAVVIDLEDAVAQDRKTAAREAARAWLDRGGSAIVRVNPQETEGFSADISAVGRLATAIMLPKCEDPSDVERVRAEARHPAPVIPLVETAAGLANVETLCRAEGVVRAALGNVDLATEPGVAPDDDEALLHAHSRLVIASAAAGRPGPVDGVTTDIHDPSKARTDSRRARRLGLTAKLCVHPLQVPVVNDVMTPTPTEIAWAREVVDRDSGGVLVMDGQMIDTPVVTRASRILDQRRRFTEQE</sequence>
<dbReference type="Proteomes" id="UP001142400">
    <property type="component" value="Unassembled WGS sequence"/>
</dbReference>
<gene>
    <name evidence="7" type="ORF">NQU54_24395</name>
</gene>
<keyword evidence="2 5" id="KW-0479">Metal-binding</keyword>
<protein>
    <submittedName>
        <fullName evidence="7">CoA ester lyase</fullName>
    </submittedName>
</protein>
<feature type="binding site" evidence="5">
    <location>
        <position position="147"/>
    </location>
    <ligand>
        <name>Mg(2+)</name>
        <dbReference type="ChEBI" id="CHEBI:18420"/>
    </ligand>
</feature>
<evidence type="ECO:0000313" key="8">
    <source>
        <dbReference type="Proteomes" id="UP001142400"/>
    </source>
</evidence>
<feature type="binding site" evidence="5">
    <location>
        <position position="121"/>
    </location>
    <ligand>
        <name>Mg(2+)</name>
        <dbReference type="ChEBI" id="CHEBI:18420"/>
    </ligand>
</feature>
<dbReference type="InterPro" id="IPR011206">
    <property type="entry name" value="Citrate_lyase_beta/mcl1/mcl2"/>
</dbReference>
<evidence type="ECO:0000256" key="2">
    <source>
        <dbReference type="ARBA" id="ARBA00022723"/>
    </source>
</evidence>
<dbReference type="PIRSF" id="PIRSF015582">
    <property type="entry name" value="Cit_lyase_B"/>
    <property type="match status" value="1"/>
</dbReference>
<evidence type="ECO:0000256" key="3">
    <source>
        <dbReference type="ARBA" id="ARBA00022842"/>
    </source>
</evidence>
<dbReference type="PANTHER" id="PTHR32308:SF10">
    <property type="entry name" value="CITRATE LYASE SUBUNIT BETA"/>
    <property type="match status" value="1"/>
</dbReference>
<dbReference type="InterPro" id="IPR005000">
    <property type="entry name" value="Aldolase/citrate-lyase_domain"/>
</dbReference>
<proteinExistence type="predicted"/>
<dbReference type="AlphaFoldDB" id="A0A9X2LY47"/>
<dbReference type="PANTHER" id="PTHR32308">
    <property type="entry name" value="LYASE BETA SUBUNIT, PUTATIVE (AFU_ORTHOLOGUE AFUA_4G13030)-RELATED"/>
    <property type="match status" value="1"/>
</dbReference>
<feature type="domain" description="HpcH/HpaI aldolase/citrate lyase" evidence="6">
    <location>
        <begin position="12"/>
        <end position="215"/>
    </location>
</feature>
<dbReference type="Pfam" id="PF03328">
    <property type="entry name" value="HpcH_HpaI"/>
    <property type="match status" value="1"/>
</dbReference>
<feature type="binding site" evidence="4">
    <location>
        <position position="121"/>
    </location>
    <ligand>
        <name>substrate</name>
    </ligand>
</feature>
<organism evidence="7 8">
    <name type="scientific">Streptomyces malaysiensis subsp. samsunensis</name>
    <dbReference type="NCBI Taxonomy" id="459658"/>
    <lineage>
        <taxon>Bacteria</taxon>
        <taxon>Bacillati</taxon>
        <taxon>Actinomycetota</taxon>
        <taxon>Actinomycetes</taxon>
        <taxon>Kitasatosporales</taxon>
        <taxon>Streptomycetaceae</taxon>
        <taxon>Streptomyces</taxon>
        <taxon>Streptomyces violaceusniger group</taxon>
    </lineage>
</organism>
<dbReference type="GO" id="GO:0000287">
    <property type="term" value="F:magnesium ion binding"/>
    <property type="evidence" value="ECO:0007669"/>
    <property type="project" value="TreeGrafter"/>
</dbReference>
<evidence type="ECO:0000256" key="1">
    <source>
        <dbReference type="ARBA" id="ARBA00001946"/>
    </source>
</evidence>
<evidence type="ECO:0000256" key="5">
    <source>
        <dbReference type="PIRSR" id="PIRSR015582-2"/>
    </source>
</evidence>
<dbReference type="SUPFAM" id="SSF51621">
    <property type="entry name" value="Phosphoenolpyruvate/pyruvate domain"/>
    <property type="match status" value="1"/>
</dbReference>
<dbReference type="Gene3D" id="3.20.20.60">
    <property type="entry name" value="Phosphoenolpyruvate-binding domains"/>
    <property type="match status" value="1"/>
</dbReference>
<dbReference type="EMBL" id="JANIIC010000030">
    <property type="protein sequence ID" value="MCQ8832126.1"/>
    <property type="molecule type" value="Genomic_DNA"/>
</dbReference>
<comment type="caution">
    <text evidence="7">The sequence shown here is derived from an EMBL/GenBank/DDBJ whole genome shotgun (WGS) entry which is preliminary data.</text>
</comment>
<evidence type="ECO:0000259" key="6">
    <source>
        <dbReference type="Pfam" id="PF03328"/>
    </source>
</evidence>
<keyword evidence="3 5" id="KW-0460">Magnesium</keyword>
<keyword evidence="8" id="KW-1185">Reference proteome</keyword>
<dbReference type="GO" id="GO:0016829">
    <property type="term" value="F:lyase activity"/>
    <property type="evidence" value="ECO:0007669"/>
    <property type="project" value="UniProtKB-KW"/>
</dbReference>
<dbReference type="InterPro" id="IPR040442">
    <property type="entry name" value="Pyrv_kinase-like_dom_sf"/>
</dbReference>
<dbReference type="RefSeq" id="WP_257632979.1">
    <property type="nucleotide sequence ID" value="NZ_JANIIC010000030.1"/>
</dbReference>
<keyword evidence="7" id="KW-0456">Lyase</keyword>
<comment type="cofactor">
    <cofactor evidence="1">
        <name>Mg(2+)</name>
        <dbReference type="ChEBI" id="CHEBI:18420"/>
    </cofactor>
</comment>
<feature type="binding site" evidence="4">
    <location>
        <position position="69"/>
    </location>
    <ligand>
        <name>substrate</name>
    </ligand>
</feature>
<evidence type="ECO:0000256" key="4">
    <source>
        <dbReference type="PIRSR" id="PIRSR015582-1"/>
    </source>
</evidence>
<dbReference type="InterPro" id="IPR015813">
    <property type="entry name" value="Pyrv/PenolPyrv_kinase-like_dom"/>
</dbReference>
<dbReference type="GO" id="GO:0006107">
    <property type="term" value="P:oxaloacetate metabolic process"/>
    <property type="evidence" value="ECO:0007669"/>
    <property type="project" value="TreeGrafter"/>
</dbReference>
<accession>A0A9X2LY47</accession>
<evidence type="ECO:0000313" key="7">
    <source>
        <dbReference type="EMBL" id="MCQ8832126.1"/>
    </source>
</evidence>
<name>A0A9X2LY47_STRMQ</name>